<name>A0A9N9HL77_9GLOM</name>
<feature type="non-terminal residue" evidence="1">
    <location>
        <position position="60"/>
    </location>
</feature>
<reference evidence="1" key="1">
    <citation type="submission" date="2021-06" db="EMBL/GenBank/DDBJ databases">
        <authorList>
            <person name="Kallberg Y."/>
            <person name="Tangrot J."/>
            <person name="Rosling A."/>
        </authorList>
    </citation>
    <scope>NUCLEOTIDE SEQUENCE</scope>
    <source>
        <strain evidence="1">FL130A</strain>
    </source>
</reference>
<dbReference type="Proteomes" id="UP000789508">
    <property type="component" value="Unassembled WGS sequence"/>
</dbReference>
<accession>A0A9N9HL77</accession>
<proteinExistence type="predicted"/>
<sequence>MTFCYLFSESAREKDYKQKVVQPTVEKILGGKLDEEINTNLIGHIPGFSHGRIEGIFKIN</sequence>
<dbReference type="AlphaFoldDB" id="A0A9N9HL77"/>
<gene>
    <name evidence="1" type="ORF">ALEPTO_LOCUS11110</name>
</gene>
<evidence type="ECO:0000313" key="2">
    <source>
        <dbReference type="Proteomes" id="UP000789508"/>
    </source>
</evidence>
<evidence type="ECO:0000313" key="1">
    <source>
        <dbReference type="EMBL" id="CAG8688062.1"/>
    </source>
</evidence>
<protein>
    <submittedName>
        <fullName evidence="1">11700_t:CDS:1</fullName>
    </submittedName>
</protein>
<comment type="caution">
    <text evidence="1">The sequence shown here is derived from an EMBL/GenBank/DDBJ whole genome shotgun (WGS) entry which is preliminary data.</text>
</comment>
<keyword evidence="2" id="KW-1185">Reference proteome</keyword>
<dbReference type="EMBL" id="CAJVPS010015923">
    <property type="protein sequence ID" value="CAG8688062.1"/>
    <property type="molecule type" value="Genomic_DNA"/>
</dbReference>
<organism evidence="1 2">
    <name type="scientific">Ambispora leptoticha</name>
    <dbReference type="NCBI Taxonomy" id="144679"/>
    <lineage>
        <taxon>Eukaryota</taxon>
        <taxon>Fungi</taxon>
        <taxon>Fungi incertae sedis</taxon>
        <taxon>Mucoromycota</taxon>
        <taxon>Glomeromycotina</taxon>
        <taxon>Glomeromycetes</taxon>
        <taxon>Archaeosporales</taxon>
        <taxon>Ambisporaceae</taxon>
        <taxon>Ambispora</taxon>
    </lineage>
</organism>
<dbReference type="OrthoDB" id="10531510at2759"/>